<organism evidence="1">
    <name type="scientific">Macaca fascicularis</name>
    <name type="common">Crab-eating macaque</name>
    <name type="synonym">Cynomolgus monkey</name>
    <dbReference type="NCBI Taxonomy" id="9541"/>
    <lineage>
        <taxon>Eukaryota</taxon>
        <taxon>Metazoa</taxon>
        <taxon>Chordata</taxon>
        <taxon>Craniata</taxon>
        <taxon>Vertebrata</taxon>
        <taxon>Euteleostomi</taxon>
        <taxon>Mammalia</taxon>
        <taxon>Eutheria</taxon>
        <taxon>Euarchontoglires</taxon>
        <taxon>Primates</taxon>
        <taxon>Haplorrhini</taxon>
        <taxon>Catarrhini</taxon>
        <taxon>Cercopithecidae</taxon>
        <taxon>Cercopithecinae</taxon>
        <taxon>Macaca</taxon>
    </lineage>
</organism>
<sequence length="44" mass="5242">MKNETVAKSQLTCKKISNLEKHGKKKIFLLEYKSYSKYILTHLR</sequence>
<accession>I7GJ10</accession>
<name>I7GJ10_MACFA</name>
<dbReference type="GO" id="GO:0016740">
    <property type="term" value="F:transferase activity"/>
    <property type="evidence" value="ECO:0007669"/>
    <property type="project" value="UniProtKB-KW"/>
</dbReference>
<protein>
    <submittedName>
        <fullName evidence="1">Macaca fascicularis brain cDNA clone: QmoA-10327, similar to human choline phosphotransferase 1 (CHPT1), mRNA, RefSeq: NM_020244.1</fullName>
    </submittedName>
</protein>
<dbReference type="AlphaFoldDB" id="I7GJ10"/>
<keyword evidence="1" id="KW-0808">Transferase</keyword>
<dbReference type="EMBL" id="AB173798">
    <property type="protein sequence ID" value="BAE90860.1"/>
    <property type="molecule type" value="mRNA"/>
</dbReference>
<reference evidence="1" key="1">
    <citation type="journal article" date="2007" name="PLoS Biol.">
        <title>Rate of evolution in brain-expressed genes in humans and other primates.</title>
        <authorList>
            <person name="Wang H.-Y."/>
            <person name="Chien H.-C."/>
            <person name="Osada N."/>
            <person name="Hashimoto K."/>
            <person name="Sugano S."/>
            <person name="Gojobori T."/>
            <person name="Chou C.-K."/>
            <person name="Tsai S.-F."/>
            <person name="Wu C.-I."/>
            <person name="Shen C.-K.J."/>
        </authorList>
    </citation>
    <scope>NUCLEOTIDE SEQUENCE</scope>
</reference>
<evidence type="ECO:0000313" key="1">
    <source>
        <dbReference type="EMBL" id="BAE90860.1"/>
    </source>
</evidence>
<proteinExistence type="evidence at transcript level"/>